<evidence type="ECO:0000256" key="2">
    <source>
        <dbReference type="ARBA" id="ARBA00022723"/>
    </source>
</evidence>
<name>K6ULY6_9MICO</name>
<organism evidence="5 6">
    <name type="scientific">Austwickia chelonae NBRC 105200</name>
    <dbReference type="NCBI Taxonomy" id="1184607"/>
    <lineage>
        <taxon>Bacteria</taxon>
        <taxon>Bacillati</taxon>
        <taxon>Actinomycetota</taxon>
        <taxon>Actinomycetes</taxon>
        <taxon>Micrococcales</taxon>
        <taxon>Dermatophilaceae</taxon>
        <taxon>Austwickia</taxon>
    </lineage>
</organism>
<dbReference type="AlphaFoldDB" id="K6ULY6"/>
<dbReference type="InterPro" id="IPR011650">
    <property type="entry name" value="Peptidase_M20_dimer"/>
</dbReference>
<dbReference type="STRING" id="100225.SAMN05421595_1489"/>
<dbReference type="PANTHER" id="PTHR43270:SF12">
    <property type="entry name" value="SUCCINYL-DIAMINOPIMELATE DESUCCINYLASE"/>
    <property type="match status" value="1"/>
</dbReference>
<dbReference type="Proteomes" id="UP000008495">
    <property type="component" value="Unassembled WGS sequence"/>
</dbReference>
<reference evidence="5 6" key="1">
    <citation type="submission" date="2012-08" db="EMBL/GenBank/DDBJ databases">
        <title>Whole genome shotgun sequence of Austwickia chelonae NBRC 105200.</title>
        <authorList>
            <person name="Yoshida I."/>
            <person name="Hosoyama A."/>
            <person name="Tsuchikane K."/>
            <person name="Katsumata H."/>
            <person name="Ando Y."/>
            <person name="Ohji S."/>
            <person name="Hamada M."/>
            <person name="Tamura T."/>
            <person name="Yamazoe A."/>
            <person name="Yamazaki S."/>
            <person name="Fujita N."/>
        </authorList>
    </citation>
    <scope>NUCLEOTIDE SEQUENCE [LARGE SCALE GENOMIC DNA]</scope>
    <source>
        <strain evidence="5 6">NBRC 105200</strain>
    </source>
</reference>
<evidence type="ECO:0000256" key="1">
    <source>
        <dbReference type="ARBA" id="ARBA00022670"/>
    </source>
</evidence>
<comment type="caution">
    <text evidence="5">The sequence shown here is derived from an EMBL/GenBank/DDBJ whole genome shotgun (WGS) entry which is preliminary data.</text>
</comment>
<proteinExistence type="predicted"/>
<dbReference type="GO" id="GO:0008233">
    <property type="term" value="F:peptidase activity"/>
    <property type="evidence" value="ECO:0007669"/>
    <property type="project" value="UniProtKB-KW"/>
</dbReference>
<keyword evidence="3" id="KW-0378">Hydrolase</keyword>
<keyword evidence="6" id="KW-1185">Reference proteome</keyword>
<evidence type="ECO:0000259" key="4">
    <source>
        <dbReference type="Pfam" id="PF07687"/>
    </source>
</evidence>
<protein>
    <submittedName>
        <fullName evidence="5">Putative peptidase</fullName>
    </submittedName>
</protein>
<keyword evidence="1" id="KW-0645">Protease</keyword>
<accession>K6ULY6</accession>
<dbReference type="NCBIfam" id="NF005914">
    <property type="entry name" value="PRK07907.1"/>
    <property type="match status" value="1"/>
</dbReference>
<keyword evidence="2" id="KW-0479">Metal-binding</keyword>
<dbReference type="PANTHER" id="PTHR43270">
    <property type="entry name" value="BETA-ALA-HIS DIPEPTIDASE"/>
    <property type="match status" value="1"/>
</dbReference>
<dbReference type="Gene3D" id="3.30.70.360">
    <property type="match status" value="1"/>
</dbReference>
<dbReference type="InterPro" id="IPR051458">
    <property type="entry name" value="Cyt/Met_Dipeptidase"/>
</dbReference>
<gene>
    <name evidence="5" type="ORF">AUCHE_05_05660</name>
</gene>
<dbReference type="Pfam" id="PF01546">
    <property type="entry name" value="Peptidase_M20"/>
    <property type="match status" value="1"/>
</dbReference>
<dbReference type="GO" id="GO:0046872">
    <property type="term" value="F:metal ion binding"/>
    <property type="evidence" value="ECO:0007669"/>
    <property type="project" value="UniProtKB-KW"/>
</dbReference>
<dbReference type="SUPFAM" id="SSF53187">
    <property type="entry name" value="Zn-dependent exopeptidases"/>
    <property type="match status" value="1"/>
</dbReference>
<dbReference type="GO" id="GO:0006508">
    <property type="term" value="P:proteolysis"/>
    <property type="evidence" value="ECO:0007669"/>
    <property type="project" value="UniProtKB-KW"/>
</dbReference>
<feature type="domain" description="Peptidase M20 dimerisation" evidence="4">
    <location>
        <begin position="190"/>
        <end position="337"/>
    </location>
</feature>
<sequence>MAARVASAMPGVRADLESLVRIPSVSLSSFDAGQVSRSAKRVAELFRAEGLEVEVVRIGEGHPAVLAHKPGPEGAPRVLLYAHHDVQPPGEDSEWISPAFEPVERDGRLYARGAADDKAGVMAHVAALRALGDETAVDVRVIVEGEEEVGSESLPGILSTYADRLDCDAIVLADSSNWAVGAPALTTTLRGNVRVVVTVTALEHGVHSGMFGGAAPDALTALCRLLATLHDDDGTVAVAGLRSDSASDLDYPQDQFRKDSGMPADAPLIGSGSVVSRIWSQPAVTVIGIDAPSVDTAANLLLPQARAKVSVRLAPSQDWESAWEAVREHLQTRAPWGTRVDIELEDHGNGFVAPTSGPFVDAARAAFEDSWGVSPVDTGIGGSIPFIAEFAEQFPHAAILVTGVEDPDTRAHGANESLHLEEFEKVCLAETILLERIGRLPRD</sequence>
<evidence type="ECO:0000313" key="6">
    <source>
        <dbReference type="Proteomes" id="UP000008495"/>
    </source>
</evidence>
<dbReference type="InterPro" id="IPR002933">
    <property type="entry name" value="Peptidase_M20"/>
</dbReference>
<dbReference type="eggNOG" id="COG0624">
    <property type="taxonomic scope" value="Bacteria"/>
</dbReference>
<dbReference type="Pfam" id="PF07687">
    <property type="entry name" value="M20_dimer"/>
    <property type="match status" value="1"/>
</dbReference>
<dbReference type="Gene3D" id="3.40.630.10">
    <property type="entry name" value="Zn peptidases"/>
    <property type="match status" value="1"/>
</dbReference>
<evidence type="ECO:0000256" key="3">
    <source>
        <dbReference type="ARBA" id="ARBA00022801"/>
    </source>
</evidence>
<evidence type="ECO:0000313" key="5">
    <source>
        <dbReference type="EMBL" id="GAB77651.1"/>
    </source>
</evidence>
<dbReference type="EMBL" id="BAGZ01000005">
    <property type="protein sequence ID" value="GAB77651.1"/>
    <property type="molecule type" value="Genomic_DNA"/>
</dbReference>